<evidence type="ECO:0000256" key="1">
    <source>
        <dbReference type="ARBA" id="ARBA00004141"/>
    </source>
</evidence>
<feature type="compositionally biased region" description="Low complexity" evidence="15">
    <location>
        <begin position="375"/>
        <end position="391"/>
    </location>
</feature>
<feature type="compositionally biased region" description="Low complexity" evidence="15">
    <location>
        <begin position="432"/>
        <end position="443"/>
    </location>
</feature>
<evidence type="ECO:0000259" key="18">
    <source>
        <dbReference type="PROSITE" id="PS52012"/>
    </source>
</evidence>
<dbReference type="PROSITE" id="PS52012">
    <property type="entry name" value="CFEM"/>
    <property type="match status" value="1"/>
</dbReference>
<keyword evidence="7 16" id="KW-0812">Transmembrane</keyword>
<feature type="transmembrane region" description="Helical" evidence="16">
    <location>
        <begin position="266"/>
        <end position="287"/>
    </location>
</feature>
<protein>
    <recommendedName>
        <fullName evidence="18">CFEM domain-containing protein</fullName>
    </recommendedName>
</protein>
<evidence type="ECO:0000256" key="8">
    <source>
        <dbReference type="ARBA" id="ARBA00022729"/>
    </source>
</evidence>
<keyword evidence="9 16" id="KW-1133">Transmembrane helix</keyword>
<dbReference type="Proteomes" id="UP001492380">
    <property type="component" value="Unassembled WGS sequence"/>
</dbReference>
<comment type="subcellular location">
    <subcellularLocation>
        <location evidence="2">Membrane</location>
        <topology evidence="2">Lipid-anchor</topology>
        <topology evidence="2">GPI-anchor</topology>
    </subcellularLocation>
    <subcellularLocation>
        <location evidence="1">Membrane</location>
        <topology evidence="1">Multi-pass membrane protein</topology>
    </subcellularLocation>
    <subcellularLocation>
        <location evidence="3">Secreted</location>
    </subcellularLocation>
</comment>
<keyword evidence="5" id="KW-0964">Secreted</keyword>
<dbReference type="PANTHER" id="PTHR33048">
    <property type="entry name" value="PTH11-LIKE INTEGRAL MEMBRANE PROTEIN (AFU_ORTHOLOGUE AFUA_5G11245)"/>
    <property type="match status" value="1"/>
</dbReference>
<comment type="similarity">
    <text evidence="4">Belongs to the RBT5 family.</text>
</comment>
<evidence type="ECO:0000256" key="16">
    <source>
        <dbReference type="SAM" id="Phobius"/>
    </source>
</evidence>
<evidence type="ECO:0000256" key="2">
    <source>
        <dbReference type="ARBA" id="ARBA00004589"/>
    </source>
</evidence>
<keyword evidence="6" id="KW-0336">GPI-anchor</keyword>
<feature type="transmembrane region" description="Helical" evidence="16">
    <location>
        <begin position="218"/>
        <end position="246"/>
    </location>
</feature>
<dbReference type="InterPro" id="IPR049326">
    <property type="entry name" value="Rhodopsin_dom_fungi"/>
</dbReference>
<evidence type="ECO:0000256" key="14">
    <source>
        <dbReference type="PROSITE-ProRule" id="PRU01356"/>
    </source>
</evidence>
<evidence type="ECO:0000256" key="13">
    <source>
        <dbReference type="ARBA" id="ARBA00038359"/>
    </source>
</evidence>
<feature type="transmembrane region" description="Helical" evidence="16">
    <location>
        <begin position="340"/>
        <end position="362"/>
    </location>
</feature>
<dbReference type="EMBL" id="JBBWRZ010000006">
    <property type="protein sequence ID" value="KAK8233499.1"/>
    <property type="molecule type" value="Genomic_DNA"/>
</dbReference>
<feature type="transmembrane region" description="Helical" evidence="16">
    <location>
        <begin position="141"/>
        <end position="161"/>
    </location>
</feature>
<evidence type="ECO:0000256" key="12">
    <source>
        <dbReference type="ARBA" id="ARBA00023288"/>
    </source>
</evidence>
<keyword evidence="12" id="KW-0449">Lipoprotein</keyword>
<sequence length="463" mass="50195">MRLWTTLAMTAAIFASAVQPVAAQSAALVALAKAMPTCALACLEGALPTSNCATDLTSTCLCTDVQLNAALTVCVAANCTIPEGLTTKNVSLTACGAEVRDISSSFTAIGITGMVIAFLAFLLRMAASLGKTGRQVSWDDWTMLLLVILAIPPAVFAPILADNGMGRDIWTLTSEQITNVLHYYFFGEIFYVVALGVSKISVLFFYLRVFPAKDFRMIIYVVMGVCVVYCIVFGIVTAMQCTPISYAWTQWDGLHEGKCNDIHIQGYVAAAVNIVLDAIVMVLPLKHLAGLNMGLKKKLMVMAMFSVGIFIVLTSIIRLASLVHFANSQNITWDYFEAGYWSLIEVYVSIICGCMPAHRFLFAKFWPKIKDTVNSSSGKSTSKSYGTSSTSRTATQISVKPNKGDETDFVPLVDVESRGGQTTSEGHKESWTVTSHQVHTSVTADSRPDSWTMGQGTQGREHV</sequence>
<comment type="caution">
    <text evidence="19">The sequence shown here is derived from an EMBL/GenBank/DDBJ whole genome shotgun (WGS) entry which is preliminary data.</text>
</comment>
<gene>
    <name evidence="19" type="ORF">HDK90DRAFT_269178</name>
</gene>
<evidence type="ECO:0000256" key="4">
    <source>
        <dbReference type="ARBA" id="ARBA00010031"/>
    </source>
</evidence>
<evidence type="ECO:0000256" key="9">
    <source>
        <dbReference type="ARBA" id="ARBA00022989"/>
    </source>
</evidence>
<keyword evidence="8 17" id="KW-0732">Signal</keyword>
<feature type="signal peptide" evidence="17">
    <location>
        <begin position="1"/>
        <end position="23"/>
    </location>
</feature>
<keyword evidence="20" id="KW-1185">Reference proteome</keyword>
<keyword evidence="10 16" id="KW-0472">Membrane</keyword>
<feature type="transmembrane region" description="Helical" evidence="16">
    <location>
        <begin position="106"/>
        <end position="129"/>
    </location>
</feature>
<comment type="caution">
    <text evidence="14">Lacks conserved residue(s) required for the propagation of feature annotation.</text>
</comment>
<evidence type="ECO:0000313" key="19">
    <source>
        <dbReference type="EMBL" id="KAK8233499.1"/>
    </source>
</evidence>
<dbReference type="InterPro" id="IPR008427">
    <property type="entry name" value="Extracellular_membr_CFEM_dom"/>
</dbReference>
<evidence type="ECO:0000256" key="7">
    <source>
        <dbReference type="ARBA" id="ARBA00022692"/>
    </source>
</evidence>
<proteinExistence type="inferred from homology"/>
<name>A0ABR1YMR6_9PEZI</name>
<evidence type="ECO:0000313" key="20">
    <source>
        <dbReference type="Proteomes" id="UP001492380"/>
    </source>
</evidence>
<evidence type="ECO:0000256" key="17">
    <source>
        <dbReference type="SAM" id="SignalP"/>
    </source>
</evidence>
<dbReference type="Pfam" id="PF20684">
    <property type="entry name" value="Fung_rhodopsin"/>
    <property type="match status" value="1"/>
</dbReference>
<keyword evidence="11 14" id="KW-1015">Disulfide bond</keyword>
<evidence type="ECO:0000256" key="3">
    <source>
        <dbReference type="ARBA" id="ARBA00004613"/>
    </source>
</evidence>
<evidence type="ECO:0000256" key="11">
    <source>
        <dbReference type="ARBA" id="ARBA00023157"/>
    </source>
</evidence>
<accession>A0ABR1YMR6</accession>
<evidence type="ECO:0000256" key="15">
    <source>
        <dbReference type="SAM" id="MobiDB-lite"/>
    </source>
</evidence>
<feature type="transmembrane region" description="Helical" evidence="16">
    <location>
        <begin position="181"/>
        <end position="206"/>
    </location>
</feature>
<reference evidence="19 20" key="1">
    <citation type="submission" date="2024-04" db="EMBL/GenBank/DDBJ databases">
        <title>Phyllosticta paracitricarpa is synonymous to the EU quarantine fungus P. citricarpa based on phylogenomic analyses.</title>
        <authorList>
            <consortium name="Lawrence Berkeley National Laboratory"/>
            <person name="Van Ingen-Buijs V.A."/>
            <person name="Van Westerhoven A.C."/>
            <person name="Haridas S."/>
            <person name="Skiadas P."/>
            <person name="Martin F."/>
            <person name="Groenewald J.Z."/>
            <person name="Crous P.W."/>
            <person name="Seidl M.F."/>
        </authorList>
    </citation>
    <scope>NUCLEOTIDE SEQUENCE [LARGE SCALE GENOMIC DNA]</scope>
    <source>
        <strain evidence="19 20">CBS 123374</strain>
    </source>
</reference>
<feature type="transmembrane region" description="Helical" evidence="16">
    <location>
        <begin position="299"/>
        <end position="320"/>
    </location>
</feature>
<comment type="similarity">
    <text evidence="13">Belongs to the SAT4 family.</text>
</comment>
<keyword evidence="6" id="KW-0325">Glycoprotein</keyword>
<evidence type="ECO:0000256" key="10">
    <source>
        <dbReference type="ARBA" id="ARBA00023136"/>
    </source>
</evidence>
<dbReference type="Pfam" id="PF05730">
    <property type="entry name" value="CFEM"/>
    <property type="match status" value="1"/>
</dbReference>
<feature type="disulfide bond" evidence="14">
    <location>
        <begin position="62"/>
        <end position="95"/>
    </location>
</feature>
<feature type="chain" id="PRO_5046068775" description="CFEM domain-containing protein" evidence="17">
    <location>
        <begin position="24"/>
        <end position="463"/>
    </location>
</feature>
<evidence type="ECO:0000256" key="5">
    <source>
        <dbReference type="ARBA" id="ARBA00022525"/>
    </source>
</evidence>
<feature type="region of interest" description="Disordered" evidence="15">
    <location>
        <begin position="373"/>
        <end position="463"/>
    </location>
</feature>
<evidence type="ECO:0000256" key="6">
    <source>
        <dbReference type="ARBA" id="ARBA00022622"/>
    </source>
</evidence>
<dbReference type="PANTHER" id="PTHR33048:SF160">
    <property type="entry name" value="SAT4 FAMILY MEMBRANE PROTEIN"/>
    <property type="match status" value="1"/>
</dbReference>
<dbReference type="InterPro" id="IPR052337">
    <property type="entry name" value="SAT4-like"/>
</dbReference>
<organism evidence="19 20">
    <name type="scientific">Phyllosticta capitalensis</name>
    <dbReference type="NCBI Taxonomy" id="121624"/>
    <lineage>
        <taxon>Eukaryota</taxon>
        <taxon>Fungi</taxon>
        <taxon>Dikarya</taxon>
        <taxon>Ascomycota</taxon>
        <taxon>Pezizomycotina</taxon>
        <taxon>Dothideomycetes</taxon>
        <taxon>Dothideomycetes incertae sedis</taxon>
        <taxon>Botryosphaeriales</taxon>
        <taxon>Phyllostictaceae</taxon>
        <taxon>Phyllosticta</taxon>
    </lineage>
</organism>
<dbReference type="SMART" id="SM00747">
    <property type="entry name" value="CFEM"/>
    <property type="match status" value="1"/>
</dbReference>
<feature type="domain" description="CFEM" evidence="18">
    <location>
        <begin position="10"/>
        <end position="122"/>
    </location>
</feature>